<organism evidence="2 3">
    <name type="scientific">Pedobacter zeae</name>
    <dbReference type="NCBI Taxonomy" id="1737356"/>
    <lineage>
        <taxon>Bacteria</taxon>
        <taxon>Pseudomonadati</taxon>
        <taxon>Bacteroidota</taxon>
        <taxon>Sphingobacteriia</taxon>
        <taxon>Sphingobacteriales</taxon>
        <taxon>Sphingobacteriaceae</taxon>
        <taxon>Pedobacter</taxon>
    </lineage>
</organism>
<protein>
    <submittedName>
        <fullName evidence="2">Uncharacterized protein</fullName>
    </submittedName>
</protein>
<sequence length="128" mass="14795">MNTIRPNYSDYGLSSPMSAELRKVVESQLIEDLRFYGIDDTDLKFDWSNSCIEGHDGEYLGSYFENYSGILVFDKNDNLLADGWMDFIDGPELVVYWDFIDTWKGNKRIAEKSEPGVPEHILDKINKI</sequence>
<reference evidence="1" key="4">
    <citation type="submission" date="2024-05" db="EMBL/GenBank/DDBJ databases">
        <authorList>
            <person name="Sun Q."/>
            <person name="Zhou Y."/>
        </authorList>
    </citation>
    <scope>NUCLEOTIDE SEQUENCE</scope>
    <source>
        <strain evidence="1">CGMCC 1.15287</strain>
    </source>
</reference>
<dbReference type="Proteomes" id="UP000642938">
    <property type="component" value="Unassembled WGS sequence"/>
</dbReference>
<dbReference type="AlphaFoldDB" id="A0A7W6KF76"/>
<evidence type="ECO:0000313" key="4">
    <source>
        <dbReference type="Proteomes" id="UP000642938"/>
    </source>
</evidence>
<gene>
    <name evidence="1" type="ORF">GCM10007422_33390</name>
    <name evidence="2" type="ORF">GGQ60_003589</name>
</gene>
<dbReference type="RefSeq" id="WP_183766693.1">
    <property type="nucleotide sequence ID" value="NZ_BMHZ01000003.1"/>
</dbReference>
<evidence type="ECO:0000313" key="3">
    <source>
        <dbReference type="Proteomes" id="UP000532273"/>
    </source>
</evidence>
<dbReference type="EMBL" id="JACIEF010000003">
    <property type="protein sequence ID" value="MBB4109580.1"/>
    <property type="molecule type" value="Genomic_DNA"/>
</dbReference>
<reference evidence="4" key="2">
    <citation type="journal article" date="2019" name="Int. J. Syst. Evol. Microbiol.">
        <title>The Global Catalogue of Microorganisms (GCM) 10K type strain sequencing project: providing services to taxonomists for standard genome sequencing and annotation.</title>
        <authorList>
            <consortium name="The Broad Institute Genomics Platform"/>
            <consortium name="The Broad Institute Genome Sequencing Center for Infectious Disease"/>
            <person name="Wu L."/>
            <person name="Ma J."/>
        </authorList>
    </citation>
    <scope>NUCLEOTIDE SEQUENCE [LARGE SCALE GENOMIC DNA]</scope>
    <source>
        <strain evidence="4">CGMCC 1.15287</strain>
    </source>
</reference>
<evidence type="ECO:0000313" key="1">
    <source>
        <dbReference type="EMBL" id="GGH13044.1"/>
    </source>
</evidence>
<reference evidence="2 3" key="3">
    <citation type="submission" date="2020-08" db="EMBL/GenBank/DDBJ databases">
        <title>Genomic Encyclopedia of Type Strains, Phase IV (KMG-IV): sequencing the most valuable type-strain genomes for metagenomic binning, comparative biology and taxonomic classification.</title>
        <authorList>
            <person name="Goeker M."/>
        </authorList>
    </citation>
    <scope>NUCLEOTIDE SEQUENCE [LARGE SCALE GENOMIC DNA]</scope>
    <source>
        <strain evidence="2 3">DSM 100774</strain>
    </source>
</reference>
<name>A0A7W6KF76_9SPHI</name>
<keyword evidence="4" id="KW-1185">Reference proteome</keyword>
<dbReference type="EMBL" id="BMHZ01000003">
    <property type="protein sequence ID" value="GGH13044.1"/>
    <property type="molecule type" value="Genomic_DNA"/>
</dbReference>
<dbReference type="Proteomes" id="UP000532273">
    <property type="component" value="Unassembled WGS sequence"/>
</dbReference>
<accession>A0A7W6KF76</accession>
<comment type="caution">
    <text evidence="2">The sequence shown here is derived from an EMBL/GenBank/DDBJ whole genome shotgun (WGS) entry which is preliminary data.</text>
</comment>
<proteinExistence type="predicted"/>
<reference evidence="1" key="1">
    <citation type="journal article" date="2014" name="Int. J. Syst. Evol. Microbiol.">
        <title>Complete genome of a new Firmicutes species belonging to the dominant human colonic microbiota ('Ruminococcus bicirculans') reveals two chromosomes and a selective capacity to utilize plant glucans.</title>
        <authorList>
            <consortium name="NISC Comparative Sequencing Program"/>
            <person name="Wegmann U."/>
            <person name="Louis P."/>
            <person name="Goesmann A."/>
            <person name="Henrissat B."/>
            <person name="Duncan S.H."/>
            <person name="Flint H.J."/>
        </authorList>
    </citation>
    <scope>NUCLEOTIDE SEQUENCE</scope>
    <source>
        <strain evidence="1">CGMCC 1.15287</strain>
    </source>
</reference>
<evidence type="ECO:0000313" key="2">
    <source>
        <dbReference type="EMBL" id="MBB4109580.1"/>
    </source>
</evidence>